<keyword evidence="2" id="KW-1185">Reference proteome</keyword>
<organism evidence="1 2">
    <name type="scientific">Phytohabitans aurantiacus</name>
    <dbReference type="NCBI Taxonomy" id="3016789"/>
    <lineage>
        <taxon>Bacteria</taxon>
        <taxon>Bacillati</taxon>
        <taxon>Actinomycetota</taxon>
        <taxon>Actinomycetes</taxon>
        <taxon>Micromonosporales</taxon>
        <taxon>Micromonosporaceae</taxon>
    </lineage>
</organism>
<evidence type="ECO:0000313" key="1">
    <source>
        <dbReference type="EMBL" id="GLH98330.1"/>
    </source>
</evidence>
<gene>
    <name evidence="1" type="ORF">Pa4123_36050</name>
</gene>
<proteinExistence type="predicted"/>
<protein>
    <recommendedName>
        <fullName evidence="3">LysR substrate-binding domain-containing protein</fullName>
    </recommendedName>
</protein>
<accession>A0ABQ5QVM3</accession>
<dbReference type="EMBL" id="BSDI01000016">
    <property type="protein sequence ID" value="GLH98330.1"/>
    <property type="molecule type" value="Genomic_DNA"/>
</dbReference>
<name>A0ABQ5QVM3_9ACTN</name>
<evidence type="ECO:0008006" key="3">
    <source>
        <dbReference type="Google" id="ProtNLM"/>
    </source>
</evidence>
<reference evidence="1" key="1">
    <citation type="submission" date="2022-12" db="EMBL/GenBank/DDBJ databases">
        <title>New Phytohabitans aurantiacus sp. RD004123 nov., an actinomycete isolated from soil.</title>
        <authorList>
            <person name="Triningsih D.W."/>
            <person name="Harunari E."/>
            <person name="Igarashi Y."/>
        </authorList>
    </citation>
    <scope>NUCLEOTIDE SEQUENCE</scope>
    <source>
        <strain evidence="1">RD004123</strain>
    </source>
</reference>
<sequence length="109" mass="11253">MPALCTPTHRVTSPARLEALGLLGGLPRAALHAQVLAALQVILHVRRTARGRVLDEVCLLTPTGADRLVTVVPAWRRGYGLAPAAPALARLFALRSVAVPPVLSGGGAG</sequence>
<dbReference type="Proteomes" id="UP001144280">
    <property type="component" value="Unassembled WGS sequence"/>
</dbReference>
<comment type="caution">
    <text evidence="1">The sequence shown here is derived from an EMBL/GenBank/DDBJ whole genome shotgun (WGS) entry which is preliminary data.</text>
</comment>
<evidence type="ECO:0000313" key="2">
    <source>
        <dbReference type="Proteomes" id="UP001144280"/>
    </source>
</evidence>